<keyword evidence="3 4" id="KW-0326">Glycosidase</keyword>
<organism evidence="7 8">
    <name type="scientific">Henriciella mobilis</name>
    <dbReference type="NCBI Taxonomy" id="2305467"/>
    <lineage>
        <taxon>Bacteria</taxon>
        <taxon>Pseudomonadati</taxon>
        <taxon>Pseudomonadota</taxon>
        <taxon>Alphaproteobacteria</taxon>
        <taxon>Hyphomonadales</taxon>
        <taxon>Hyphomonadaceae</taxon>
        <taxon>Henriciella</taxon>
    </lineage>
</organism>
<evidence type="ECO:0000256" key="4">
    <source>
        <dbReference type="RuleBase" id="RU361153"/>
    </source>
</evidence>
<dbReference type="AlphaFoldDB" id="A0A399RL79"/>
<keyword evidence="8" id="KW-1185">Reference proteome</keyword>
<dbReference type="Gene3D" id="3.20.20.80">
    <property type="entry name" value="Glycosidases"/>
    <property type="match status" value="1"/>
</dbReference>
<reference evidence="7 8" key="1">
    <citation type="submission" date="2018-08" db="EMBL/GenBank/DDBJ databases">
        <title>Henriciella mobilis sp. nov., isolated from seawater.</title>
        <authorList>
            <person name="Cheng H."/>
            <person name="Wu Y.-H."/>
            <person name="Xu X.-W."/>
            <person name="Guo L.-L."/>
        </authorList>
    </citation>
    <scope>NUCLEOTIDE SEQUENCE [LARGE SCALE GENOMIC DNA]</scope>
    <source>
        <strain evidence="7 8">JN25</strain>
    </source>
</reference>
<keyword evidence="1 5" id="KW-0732">Signal</keyword>
<sequence length="334" mass="37566">MRPLIAALALMLAACSQGEPSASAEEVARAQPSPVERCMNLGGALEAPNEGDWGYTVRQADLVRLKEAGFDTVRLPVKWSAHADERAPYTIDPDFMDRVEEIVTDATEAGVNIIVDVHHYNALMKKPDAHRARLGAIWTQIADHFEGAPDSVIFELINEPNDRMTVRKTDAINRELLAIVRAKHPDRWVVVGSAGWGGLDALLKSRPPEDDRIILTFHSYEPYDFTHQGASFSDDPPPVGMRWGSNEDRELMEMGANMAATFANQQGYPILLGEFGVYEDVPLDQRVGWTRAMREFAEERNIGWCYWDFATTFRAYNIDRETWIHSMLSALMDD</sequence>
<dbReference type="PROSITE" id="PS51257">
    <property type="entry name" value="PROKAR_LIPOPROTEIN"/>
    <property type="match status" value="1"/>
</dbReference>
<dbReference type="PROSITE" id="PS00659">
    <property type="entry name" value="GLYCOSYL_HYDROL_F5"/>
    <property type="match status" value="1"/>
</dbReference>
<evidence type="ECO:0000256" key="5">
    <source>
        <dbReference type="SAM" id="SignalP"/>
    </source>
</evidence>
<dbReference type="GO" id="GO:0009251">
    <property type="term" value="P:glucan catabolic process"/>
    <property type="evidence" value="ECO:0007669"/>
    <property type="project" value="TreeGrafter"/>
</dbReference>
<protein>
    <submittedName>
        <fullName evidence="7">Glycoside hydrolase family 5 protein</fullName>
    </submittedName>
</protein>
<dbReference type="Proteomes" id="UP000266385">
    <property type="component" value="Unassembled WGS sequence"/>
</dbReference>
<dbReference type="InterPro" id="IPR018087">
    <property type="entry name" value="Glyco_hydro_5_CS"/>
</dbReference>
<dbReference type="GO" id="GO:0008422">
    <property type="term" value="F:beta-glucosidase activity"/>
    <property type="evidence" value="ECO:0007669"/>
    <property type="project" value="TreeGrafter"/>
</dbReference>
<evidence type="ECO:0000313" key="8">
    <source>
        <dbReference type="Proteomes" id="UP000266385"/>
    </source>
</evidence>
<dbReference type="InterPro" id="IPR001547">
    <property type="entry name" value="Glyco_hydro_5"/>
</dbReference>
<dbReference type="GO" id="GO:0009986">
    <property type="term" value="C:cell surface"/>
    <property type="evidence" value="ECO:0007669"/>
    <property type="project" value="TreeGrafter"/>
</dbReference>
<gene>
    <name evidence="7" type="ORF">D1223_08020</name>
</gene>
<evidence type="ECO:0000256" key="2">
    <source>
        <dbReference type="ARBA" id="ARBA00022801"/>
    </source>
</evidence>
<dbReference type="Pfam" id="PF00150">
    <property type="entry name" value="Cellulase"/>
    <property type="match status" value="1"/>
</dbReference>
<comment type="similarity">
    <text evidence="4">Belongs to the glycosyl hydrolase 5 (cellulase A) family.</text>
</comment>
<evidence type="ECO:0000256" key="1">
    <source>
        <dbReference type="ARBA" id="ARBA00022729"/>
    </source>
</evidence>
<proteinExistence type="inferred from homology"/>
<dbReference type="PANTHER" id="PTHR31297">
    <property type="entry name" value="GLUCAN ENDO-1,6-BETA-GLUCOSIDASE B"/>
    <property type="match status" value="1"/>
</dbReference>
<accession>A0A399RL79</accession>
<name>A0A399RL79_9PROT</name>
<dbReference type="SUPFAM" id="SSF51445">
    <property type="entry name" value="(Trans)glycosidases"/>
    <property type="match status" value="1"/>
</dbReference>
<feature type="chain" id="PRO_5017178263" evidence="5">
    <location>
        <begin position="25"/>
        <end position="334"/>
    </location>
</feature>
<keyword evidence="2 4" id="KW-0378">Hydrolase</keyword>
<dbReference type="PANTHER" id="PTHR31297:SF17">
    <property type="entry name" value="ENDOGLUCANASE"/>
    <property type="match status" value="1"/>
</dbReference>
<dbReference type="InterPro" id="IPR017853">
    <property type="entry name" value="GH"/>
</dbReference>
<dbReference type="OrthoDB" id="9800955at2"/>
<feature type="signal peptide" evidence="5">
    <location>
        <begin position="1"/>
        <end position="24"/>
    </location>
</feature>
<feature type="domain" description="Glycoside hydrolase family 5" evidence="6">
    <location>
        <begin position="52"/>
        <end position="309"/>
    </location>
</feature>
<dbReference type="EMBL" id="QWFX01000006">
    <property type="protein sequence ID" value="RIJ30559.1"/>
    <property type="molecule type" value="Genomic_DNA"/>
</dbReference>
<dbReference type="RefSeq" id="WP_119375869.1">
    <property type="nucleotide sequence ID" value="NZ_QWFX01000006.1"/>
</dbReference>
<evidence type="ECO:0000256" key="3">
    <source>
        <dbReference type="ARBA" id="ARBA00023295"/>
    </source>
</evidence>
<evidence type="ECO:0000259" key="6">
    <source>
        <dbReference type="Pfam" id="PF00150"/>
    </source>
</evidence>
<comment type="caution">
    <text evidence="7">The sequence shown here is derived from an EMBL/GenBank/DDBJ whole genome shotgun (WGS) entry which is preliminary data.</text>
</comment>
<dbReference type="GO" id="GO:0005576">
    <property type="term" value="C:extracellular region"/>
    <property type="evidence" value="ECO:0007669"/>
    <property type="project" value="TreeGrafter"/>
</dbReference>
<evidence type="ECO:0000313" key="7">
    <source>
        <dbReference type="EMBL" id="RIJ30559.1"/>
    </source>
</evidence>
<dbReference type="InterPro" id="IPR050386">
    <property type="entry name" value="Glycosyl_hydrolase_5"/>
</dbReference>